<feature type="region of interest" description="Disordered" evidence="1">
    <location>
        <begin position="61"/>
        <end position="87"/>
    </location>
</feature>
<dbReference type="InterPro" id="IPR015157">
    <property type="entry name" value="TMA7"/>
</dbReference>
<dbReference type="AlphaFoldDB" id="A0A6A5TUZ1"/>
<proteinExistence type="predicted"/>
<dbReference type="Pfam" id="PF09072">
    <property type="entry name" value="TMA7"/>
    <property type="match status" value="1"/>
</dbReference>
<reference evidence="2" key="1">
    <citation type="journal article" date="2020" name="Stud. Mycol.">
        <title>101 Dothideomycetes genomes: a test case for predicting lifestyles and emergence of pathogens.</title>
        <authorList>
            <person name="Haridas S."/>
            <person name="Albert R."/>
            <person name="Binder M."/>
            <person name="Bloem J."/>
            <person name="Labutti K."/>
            <person name="Salamov A."/>
            <person name="Andreopoulos B."/>
            <person name="Baker S."/>
            <person name="Barry K."/>
            <person name="Bills G."/>
            <person name="Bluhm B."/>
            <person name="Cannon C."/>
            <person name="Castanera R."/>
            <person name="Culley D."/>
            <person name="Daum C."/>
            <person name="Ezra D."/>
            <person name="Gonzalez J."/>
            <person name="Henrissat B."/>
            <person name="Kuo A."/>
            <person name="Liang C."/>
            <person name="Lipzen A."/>
            <person name="Lutzoni F."/>
            <person name="Magnuson J."/>
            <person name="Mondo S."/>
            <person name="Nolan M."/>
            <person name="Ohm R."/>
            <person name="Pangilinan J."/>
            <person name="Park H.-J."/>
            <person name="Ramirez L."/>
            <person name="Alfaro M."/>
            <person name="Sun H."/>
            <person name="Tritt A."/>
            <person name="Yoshinaga Y."/>
            <person name="Zwiers L.-H."/>
            <person name="Turgeon B."/>
            <person name="Goodwin S."/>
            <person name="Spatafora J."/>
            <person name="Crous P."/>
            <person name="Grigoriev I."/>
        </authorList>
    </citation>
    <scope>NUCLEOTIDE SEQUENCE</scope>
    <source>
        <strain evidence="2">CBS 675.92</strain>
    </source>
</reference>
<feature type="non-terminal residue" evidence="2">
    <location>
        <position position="87"/>
    </location>
</feature>
<evidence type="ECO:0000313" key="2">
    <source>
        <dbReference type="EMBL" id="KAF1956248.1"/>
    </source>
</evidence>
<accession>A0A6A5TUZ1</accession>
<evidence type="ECO:0000256" key="1">
    <source>
        <dbReference type="SAM" id="MobiDB-lite"/>
    </source>
</evidence>
<keyword evidence="3" id="KW-1185">Reference proteome</keyword>
<sequence length="87" mass="9186">AGTNPIHNKKAKKAAKELDEDDMAYKAKQQAGSLRLVCPILSASLYANTSLRTRGAEAKAREEMAAKAGGKGPMNTGQQGIKKSGKK</sequence>
<feature type="non-terminal residue" evidence="2">
    <location>
        <position position="1"/>
    </location>
</feature>
<organism evidence="2 3">
    <name type="scientific">Byssothecium circinans</name>
    <dbReference type="NCBI Taxonomy" id="147558"/>
    <lineage>
        <taxon>Eukaryota</taxon>
        <taxon>Fungi</taxon>
        <taxon>Dikarya</taxon>
        <taxon>Ascomycota</taxon>
        <taxon>Pezizomycotina</taxon>
        <taxon>Dothideomycetes</taxon>
        <taxon>Pleosporomycetidae</taxon>
        <taxon>Pleosporales</taxon>
        <taxon>Massarineae</taxon>
        <taxon>Massarinaceae</taxon>
        <taxon>Byssothecium</taxon>
    </lineage>
</organism>
<dbReference type="Proteomes" id="UP000800035">
    <property type="component" value="Unassembled WGS sequence"/>
</dbReference>
<dbReference type="OrthoDB" id="3052842at2759"/>
<protein>
    <submittedName>
        <fullName evidence="2">Uncharacterized protein</fullName>
    </submittedName>
</protein>
<evidence type="ECO:0000313" key="3">
    <source>
        <dbReference type="Proteomes" id="UP000800035"/>
    </source>
</evidence>
<dbReference type="EMBL" id="ML976992">
    <property type="protein sequence ID" value="KAF1956248.1"/>
    <property type="molecule type" value="Genomic_DNA"/>
</dbReference>
<name>A0A6A5TUZ1_9PLEO</name>
<gene>
    <name evidence="2" type="ORF">CC80DRAFT_383973</name>
</gene>